<feature type="compositionally biased region" description="Low complexity" evidence="11">
    <location>
        <begin position="854"/>
        <end position="875"/>
    </location>
</feature>
<keyword evidence="8" id="KW-0862">Zinc</keyword>
<evidence type="ECO:0000259" key="13">
    <source>
        <dbReference type="PROSITE" id="PS51873"/>
    </source>
</evidence>
<feature type="region of interest" description="Disordered" evidence="11">
    <location>
        <begin position="819"/>
        <end position="840"/>
    </location>
</feature>
<dbReference type="Pfam" id="PF22191">
    <property type="entry name" value="IBR_1"/>
    <property type="match status" value="1"/>
</dbReference>
<dbReference type="SUPFAM" id="SSF48403">
    <property type="entry name" value="Ankyrin repeat"/>
    <property type="match status" value="1"/>
</dbReference>
<comment type="caution">
    <text evidence="14">The sequence shown here is derived from an EMBL/GenBank/DDBJ whole genome shotgun (WGS) entry which is preliminary data.</text>
</comment>
<keyword evidence="15" id="KW-1185">Reference proteome</keyword>
<dbReference type="AlphaFoldDB" id="A0AAU9X2A6"/>
<feature type="region of interest" description="Disordered" evidence="11">
    <location>
        <begin position="853"/>
        <end position="882"/>
    </location>
</feature>
<feature type="compositionally biased region" description="Acidic residues" evidence="11">
    <location>
        <begin position="962"/>
        <end position="974"/>
    </location>
</feature>
<dbReference type="GO" id="GO:0008270">
    <property type="term" value="F:zinc ion binding"/>
    <property type="evidence" value="ECO:0007669"/>
    <property type="project" value="UniProtKB-KW"/>
</dbReference>
<accession>A0AAU9X2A6</accession>
<evidence type="ECO:0000313" key="15">
    <source>
        <dbReference type="Proteomes" id="UP001159428"/>
    </source>
</evidence>
<evidence type="ECO:0000256" key="5">
    <source>
        <dbReference type="ARBA" id="ARBA00022737"/>
    </source>
</evidence>
<evidence type="ECO:0000259" key="12">
    <source>
        <dbReference type="PROSITE" id="PS50089"/>
    </source>
</evidence>
<dbReference type="PROSITE" id="PS51873">
    <property type="entry name" value="TRIAD"/>
    <property type="match status" value="1"/>
</dbReference>
<keyword evidence="9" id="KW-0040">ANK repeat</keyword>
<keyword evidence="4" id="KW-0479">Metal-binding</keyword>
<dbReference type="InterPro" id="IPR036770">
    <property type="entry name" value="Ankyrin_rpt-contain_sf"/>
</dbReference>
<dbReference type="InterPro" id="IPR031127">
    <property type="entry name" value="E3_UB_ligase_RBR"/>
</dbReference>
<dbReference type="Gene3D" id="1.20.120.1750">
    <property type="match status" value="1"/>
</dbReference>
<feature type="domain" description="RING-type" evidence="13">
    <location>
        <begin position="300"/>
        <end position="546"/>
    </location>
</feature>
<dbReference type="EMBL" id="CALNXJ010000028">
    <property type="protein sequence ID" value="CAH3133957.1"/>
    <property type="molecule type" value="Genomic_DNA"/>
</dbReference>
<dbReference type="InterPro" id="IPR047564">
    <property type="entry name" value="Rcat_RBR_ANKIB1"/>
</dbReference>
<dbReference type="InterPro" id="IPR044066">
    <property type="entry name" value="TRIAD_supradom"/>
</dbReference>
<dbReference type="SMART" id="SM00647">
    <property type="entry name" value="IBR"/>
    <property type="match status" value="2"/>
</dbReference>
<evidence type="ECO:0000256" key="10">
    <source>
        <dbReference type="PROSITE-ProRule" id="PRU00175"/>
    </source>
</evidence>
<dbReference type="EC" id="2.3.2.31" evidence="2"/>
<dbReference type="InterPro" id="IPR018957">
    <property type="entry name" value="Znf_C3HC4_RING-type"/>
</dbReference>
<keyword evidence="5" id="KW-0677">Repeat</keyword>
<dbReference type="Pfam" id="PF12796">
    <property type="entry name" value="Ank_2"/>
    <property type="match status" value="1"/>
</dbReference>
<dbReference type="SMART" id="SM00184">
    <property type="entry name" value="RING"/>
    <property type="match status" value="2"/>
</dbReference>
<dbReference type="Gene3D" id="1.25.40.20">
    <property type="entry name" value="Ankyrin repeat-containing domain"/>
    <property type="match status" value="1"/>
</dbReference>
<keyword evidence="7" id="KW-0833">Ubl conjugation pathway</keyword>
<comment type="catalytic activity">
    <reaction evidence="1">
        <text>[E2 ubiquitin-conjugating enzyme]-S-ubiquitinyl-L-cysteine + [acceptor protein]-L-lysine = [E2 ubiquitin-conjugating enzyme]-L-cysteine + [acceptor protein]-N(6)-ubiquitinyl-L-lysine.</text>
        <dbReference type="EC" id="2.3.2.31"/>
    </reaction>
</comment>
<dbReference type="PROSITE" id="PS50089">
    <property type="entry name" value="ZF_RING_2"/>
    <property type="match status" value="1"/>
</dbReference>
<organism evidence="14 15">
    <name type="scientific">Pocillopora meandrina</name>
    <dbReference type="NCBI Taxonomy" id="46732"/>
    <lineage>
        <taxon>Eukaryota</taxon>
        <taxon>Metazoa</taxon>
        <taxon>Cnidaria</taxon>
        <taxon>Anthozoa</taxon>
        <taxon>Hexacorallia</taxon>
        <taxon>Scleractinia</taxon>
        <taxon>Astrocoeniina</taxon>
        <taxon>Pocilloporidae</taxon>
        <taxon>Pocillopora</taxon>
    </lineage>
</organism>
<keyword evidence="6 10" id="KW-0863">Zinc-finger</keyword>
<dbReference type="Gene3D" id="3.30.40.10">
    <property type="entry name" value="Zinc/RING finger domain, C3HC4 (zinc finger)"/>
    <property type="match status" value="1"/>
</dbReference>
<dbReference type="InterPro" id="IPR002867">
    <property type="entry name" value="IBR_dom"/>
</dbReference>
<dbReference type="Proteomes" id="UP001159428">
    <property type="component" value="Unassembled WGS sequence"/>
</dbReference>
<evidence type="ECO:0000256" key="4">
    <source>
        <dbReference type="ARBA" id="ARBA00022723"/>
    </source>
</evidence>
<dbReference type="InterPro" id="IPR045840">
    <property type="entry name" value="Ariadne"/>
</dbReference>
<sequence>MGSSTSKFRKALQRGEGVEAMHIYLKNPEIKRNLDPNCSFGVNHGRNTALHYAAMHAMKAFIREFLEEKADPNITNAIGQNALHCVSLSFRGVESSVDKARADCMSILLGWSSNLPEGTGLEIDARDQTGNTPLHYAASSGLYQCVQLLVANGASLYEENKNGETACDFAIKRGFNSIAAFLESRMVFSQESPSANAVEEPVFIDRDDQKQYRGLCAQDLQEAKDQMLVETADMLRVPLFTAEGLLRNHEWSKESLIEAWMEDPVAACEKAGVTLPENHTTGNVELEEKTKLAIKSNYGASEVCSICEDQIVYEDVPLSLSCNHEFCRSCWESYLNVKIKEGKAHNIQCPAFDCSALVPVETIESLVSREMARRYLQFDIKAFVESNPTLKWCPSPGCGRAVRLPSNMLPSLNVSVEASSLGETEPMTVDCGSGHFFCWHCLKEAHLPCTCELWSRWMEKIAEMLPKIPTTEDISECPETEAVANTLWLVTNSKSCPNCKSPIQKNEGCNHMKCTKCKHEFCWVCLEQWKKHSSATGGYFRCNRFEIVQKVESESAKIVTEINTKNDEITQLNCFLHYYSRFKNHENSYKFEEPLLSTAKDKMSALAVAAMETAATSVENADTSFIEDAVHGLLNSRRVLRASYAYGFFLTGNKDKRVIFESMQTEVEEATETLSQMVARPYLRTPRAQIIQTTQLLHRKRDDFLLALSRGLIPDDDELPEPNSLMPSRFLSSSRGSQDSESDEDEDNYDEVRSAIEHSIIKERLTRLAEFGSTDSCPLSEDVFEEQAAAKEKVTCEAIHKRFNLSSCYLCKYGKTKEKGAGRRRRRQRRSKPAETEDEIDVDVMRAIHLSLMQRSTQTNQRSRQSSSSSSSTSSYRDQAHGVQAPQDMSYLSAVDGASLQKAIELSLRDSAVGGELSSSPDDDLKQAIKLSLQDSGLPQEGTDGIGHADSSPQHPQTKEQEDADSDIEFDICL</sequence>
<evidence type="ECO:0000256" key="11">
    <source>
        <dbReference type="SAM" id="MobiDB-lite"/>
    </source>
</evidence>
<evidence type="ECO:0000256" key="6">
    <source>
        <dbReference type="ARBA" id="ARBA00022771"/>
    </source>
</evidence>
<reference evidence="14 15" key="1">
    <citation type="submission" date="2022-05" db="EMBL/GenBank/DDBJ databases">
        <authorList>
            <consortium name="Genoscope - CEA"/>
            <person name="William W."/>
        </authorList>
    </citation>
    <scope>NUCLEOTIDE SEQUENCE [LARGE SCALE GENOMIC DNA]</scope>
</reference>
<dbReference type="InterPro" id="IPR002110">
    <property type="entry name" value="Ankyrin_rpt"/>
</dbReference>
<dbReference type="PROSITE" id="PS50088">
    <property type="entry name" value="ANK_REPEAT"/>
    <property type="match status" value="2"/>
</dbReference>
<name>A0AAU9X2A6_9CNID</name>
<feature type="repeat" description="ANK" evidence="9">
    <location>
        <begin position="45"/>
        <end position="77"/>
    </location>
</feature>
<dbReference type="Pfam" id="PF00097">
    <property type="entry name" value="zf-C3HC4"/>
    <property type="match status" value="1"/>
</dbReference>
<dbReference type="Pfam" id="PF00023">
    <property type="entry name" value="Ank"/>
    <property type="match status" value="1"/>
</dbReference>
<evidence type="ECO:0000256" key="8">
    <source>
        <dbReference type="ARBA" id="ARBA00022833"/>
    </source>
</evidence>
<dbReference type="Pfam" id="PF19422">
    <property type="entry name" value="Ariadne"/>
    <property type="match status" value="1"/>
</dbReference>
<dbReference type="PANTHER" id="PTHR11685">
    <property type="entry name" value="RBR FAMILY RING FINGER AND IBR DOMAIN-CONTAINING"/>
    <property type="match status" value="1"/>
</dbReference>
<evidence type="ECO:0000256" key="9">
    <source>
        <dbReference type="PROSITE-ProRule" id="PRU00023"/>
    </source>
</evidence>
<keyword evidence="3" id="KW-0808">Transferase</keyword>
<dbReference type="InterPro" id="IPR017907">
    <property type="entry name" value="Znf_RING_CS"/>
</dbReference>
<evidence type="ECO:0000256" key="3">
    <source>
        <dbReference type="ARBA" id="ARBA00022679"/>
    </source>
</evidence>
<dbReference type="PROSITE" id="PS00518">
    <property type="entry name" value="ZF_RING_1"/>
    <property type="match status" value="1"/>
</dbReference>
<dbReference type="GO" id="GO:0016567">
    <property type="term" value="P:protein ubiquitination"/>
    <property type="evidence" value="ECO:0007669"/>
    <property type="project" value="InterPro"/>
</dbReference>
<dbReference type="SUPFAM" id="SSF57850">
    <property type="entry name" value="RING/U-box"/>
    <property type="match status" value="3"/>
</dbReference>
<dbReference type="PROSITE" id="PS50297">
    <property type="entry name" value="ANK_REP_REGION"/>
    <property type="match status" value="1"/>
</dbReference>
<gene>
    <name evidence="14" type="ORF">PMEA_00015617</name>
</gene>
<evidence type="ECO:0000256" key="2">
    <source>
        <dbReference type="ARBA" id="ARBA00012251"/>
    </source>
</evidence>
<feature type="repeat" description="ANK" evidence="9">
    <location>
        <begin position="129"/>
        <end position="161"/>
    </location>
</feature>
<evidence type="ECO:0000256" key="7">
    <source>
        <dbReference type="ARBA" id="ARBA00022786"/>
    </source>
</evidence>
<feature type="region of interest" description="Disordered" evidence="11">
    <location>
        <begin position="913"/>
        <end position="974"/>
    </location>
</feature>
<feature type="compositionally biased region" description="Acidic residues" evidence="11">
    <location>
        <begin position="740"/>
        <end position="749"/>
    </location>
</feature>
<dbReference type="InterPro" id="IPR001841">
    <property type="entry name" value="Znf_RING"/>
</dbReference>
<dbReference type="GO" id="GO:0061630">
    <property type="term" value="F:ubiquitin protein ligase activity"/>
    <property type="evidence" value="ECO:0007669"/>
    <property type="project" value="UniProtKB-EC"/>
</dbReference>
<dbReference type="SMART" id="SM00248">
    <property type="entry name" value="ANK"/>
    <property type="match status" value="3"/>
</dbReference>
<feature type="region of interest" description="Disordered" evidence="11">
    <location>
        <begin position="716"/>
        <end position="750"/>
    </location>
</feature>
<proteinExistence type="predicted"/>
<dbReference type="CDD" id="cd20361">
    <property type="entry name" value="Rcat_RBR_ANKIB1"/>
    <property type="match status" value="1"/>
</dbReference>
<feature type="domain" description="RING-type" evidence="12">
    <location>
        <begin position="304"/>
        <end position="350"/>
    </location>
</feature>
<dbReference type="InterPro" id="IPR013083">
    <property type="entry name" value="Znf_RING/FYVE/PHD"/>
</dbReference>
<dbReference type="Pfam" id="PF01485">
    <property type="entry name" value="IBR"/>
    <property type="match status" value="1"/>
</dbReference>
<evidence type="ECO:0000256" key="1">
    <source>
        <dbReference type="ARBA" id="ARBA00001798"/>
    </source>
</evidence>
<dbReference type="CDD" id="cd20346">
    <property type="entry name" value="BRcat_RBR_ANKIB1"/>
    <property type="match status" value="1"/>
</dbReference>
<feature type="compositionally biased region" description="Basic residues" evidence="11">
    <location>
        <begin position="822"/>
        <end position="831"/>
    </location>
</feature>
<protein>
    <recommendedName>
        <fullName evidence="2">RBR-type E3 ubiquitin transferase</fullName>
        <ecNumber evidence="2">2.3.2.31</ecNumber>
    </recommendedName>
</protein>
<evidence type="ECO:0000313" key="14">
    <source>
        <dbReference type="EMBL" id="CAH3133957.1"/>
    </source>
</evidence>
<dbReference type="FunFam" id="3.30.40.10:FF:000129">
    <property type="entry name" value="RBR-type E3 ubiquitin transferase"/>
    <property type="match status" value="1"/>
</dbReference>